<evidence type="ECO:0000256" key="1">
    <source>
        <dbReference type="ARBA" id="ARBA00004123"/>
    </source>
</evidence>
<keyword evidence="5 11" id="KW-0863">Zinc-finger</keyword>
<dbReference type="PROSITE" id="PS00028">
    <property type="entry name" value="ZINC_FINGER_C2H2_1"/>
    <property type="match status" value="6"/>
</dbReference>
<dbReference type="Gene3D" id="3.30.160.60">
    <property type="entry name" value="Classic Zinc Finger"/>
    <property type="match status" value="5"/>
</dbReference>
<feature type="domain" description="C2H2-type" evidence="13">
    <location>
        <begin position="301"/>
        <end position="329"/>
    </location>
</feature>
<organism evidence="14 15">
    <name type="scientific">Amphibalanus amphitrite</name>
    <name type="common">Striped barnacle</name>
    <name type="synonym">Balanus amphitrite</name>
    <dbReference type="NCBI Taxonomy" id="1232801"/>
    <lineage>
        <taxon>Eukaryota</taxon>
        <taxon>Metazoa</taxon>
        <taxon>Ecdysozoa</taxon>
        <taxon>Arthropoda</taxon>
        <taxon>Crustacea</taxon>
        <taxon>Multicrustacea</taxon>
        <taxon>Cirripedia</taxon>
        <taxon>Thoracica</taxon>
        <taxon>Thoracicalcarea</taxon>
        <taxon>Balanomorpha</taxon>
        <taxon>Balanoidea</taxon>
        <taxon>Balanidae</taxon>
        <taxon>Amphibalaninae</taxon>
        <taxon>Amphibalanus</taxon>
    </lineage>
</organism>
<evidence type="ECO:0000256" key="11">
    <source>
        <dbReference type="PROSITE-ProRule" id="PRU00042"/>
    </source>
</evidence>
<sequence length="518" mass="57902">MESWLTEALGAPAGGDLAALLPDPGQLQLDFSVPLELLYDEVTAFRCRLCSELFGSLVAITEHIEQRHCQPEAAPAAPAPAPPPPPAAPLDRPQLGDKQLFLCSECGHVSDTLRDCKLHLKRAHLSRKRREAAAATGSAGAATKPAEPPAADESQPKKTRERRPPPKLRHDKRFQCRVEKCSLRFTCEQYRATHERCHVTAKSFKCSQCTEFTTTSWTRVMTHMWRAHGTDLDLFKCDKCRFRCALYSNMENHRQLHVSERRFVCTECNKGFRQLSQLLNHRVVHAEGAGRLSVPKWFRPHVCPTCSKMFSSVKTLRIHQRILHEKVRSFCCRVCNHTSATKALLQLHMRGHSGETPFVCTEPGCDYKTRDPSTFRRHKMRHTGVRPYSCPHCDYECIQSSAIKSHIINRHGGLGIFRCQLCNFCTVNEISYGMHMSDHQKGLMAAASEEEDDPAAAAEPMLSGYTAPAPGAEPPAVRHEYVFTIAPDSPAEDRGGISIPAGQEEQHLVTSIIGGDIR</sequence>
<proteinExistence type="inferred from homology"/>
<feature type="domain" description="C2H2-type" evidence="13">
    <location>
        <begin position="174"/>
        <end position="203"/>
    </location>
</feature>
<dbReference type="InterPro" id="IPR036236">
    <property type="entry name" value="Znf_C2H2_sf"/>
</dbReference>
<keyword evidence="10" id="KW-0539">Nucleus</keyword>
<evidence type="ECO:0000256" key="5">
    <source>
        <dbReference type="ARBA" id="ARBA00022771"/>
    </source>
</evidence>
<dbReference type="InterPro" id="IPR013087">
    <property type="entry name" value="Znf_C2H2_type"/>
</dbReference>
<keyword evidence="15" id="KW-1185">Reference proteome</keyword>
<accession>A0A6A4XCN6</accession>
<comment type="subcellular location">
    <subcellularLocation>
        <location evidence="1">Nucleus</location>
    </subcellularLocation>
</comment>
<dbReference type="EMBL" id="VIIS01000073">
    <property type="protein sequence ID" value="KAF0313774.1"/>
    <property type="molecule type" value="Genomic_DNA"/>
</dbReference>
<evidence type="ECO:0000313" key="15">
    <source>
        <dbReference type="Proteomes" id="UP000440578"/>
    </source>
</evidence>
<keyword evidence="3" id="KW-0479">Metal-binding</keyword>
<evidence type="ECO:0000256" key="7">
    <source>
        <dbReference type="ARBA" id="ARBA00023015"/>
    </source>
</evidence>
<feature type="compositionally biased region" description="Basic and acidic residues" evidence="12">
    <location>
        <begin position="154"/>
        <end position="164"/>
    </location>
</feature>
<feature type="domain" description="C2H2-type" evidence="13">
    <location>
        <begin position="358"/>
        <end position="387"/>
    </location>
</feature>
<comment type="similarity">
    <text evidence="2">Belongs to the krueppel C2H2-type zinc-finger protein family.</text>
</comment>
<dbReference type="FunFam" id="3.30.160.60:FF:000075">
    <property type="entry name" value="Putative zinc finger protein 536"/>
    <property type="match status" value="1"/>
</dbReference>
<feature type="domain" description="C2H2-type" evidence="13">
    <location>
        <begin position="330"/>
        <end position="357"/>
    </location>
</feature>
<keyword evidence="8" id="KW-0238">DNA-binding</keyword>
<evidence type="ECO:0000256" key="8">
    <source>
        <dbReference type="ARBA" id="ARBA00023125"/>
    </source>
</evidence>
<dbReference type="SUPFAM" id="SSF57667">
    <property type="entry name" value="beta-beta-alpha zinc fingers"/>
    <property type="match status" value="5"/>
</dbReference>
<dbReference type="PANTHER" id="PTHR24379">
    <property type="entry name" value="KRAB AND ZINC FINGER DOMAIN-CONTAINING"/>
    <property type="match status" value="1"/>
</dbReference>
<dbReference type="PANTHER" id="PTHR24379:SF121">
    <property type="entry name" value="C2H2-TYPE DOMAIN-CONTAINING PROTEIN"/>
    <property type="match status" value="1"/>
</dbReference>
<protein>
    <submittedName>
        <fullName evidence="14">Zinc finger protein 716</fullName>
    </submittedName>
</protein>
<evidence type="ECO:0000313" key="14">
    <source>
        <dbReference type="EMBL" id="KAF0313774.1"/>
    </source>
</evidence>
<evidence type="ECO:0000256" key="2">
    <source>
        <dbReference type="ARBA" id="ARBA00006991"/>
    </source>
</evidence>
<evidence type="ECO:0000256" key="9">
    <source>
        <dbReference type="ARBA" id="ARBA00023163"/>
    </source>
</evidence>
<evidence type="ECO:0000256" key="10">
    <source>
        <dbReference type="ARBA" id="ARBA00023242"/>
    </source>
</evidence>
<feature type="domain" description="C2H2-type" evidence="13">
    <location>
        <begin position="263"/>
        <end position="286"/>
    </location>
</feature>
<dbReference type="Pfam" id="PF00096">
    <property type="entry name" value="zf-C2H2"/>
    <property type="match status" value="2"/>
</dbReference>
<keyword evidence="6" id="KW-0862">Zinc</keyword>
<keyword evidence="9" id="KW-0804">Transcription</keyword>
<dbReference type="AlphaFoldDB" id="A0A6A4XCN6"/>
<dbReference type="SMART" id="SM00355">
    <property type="entry name" value="ZnF_C2H2"/>
    <property type="match status" value="11"/>
</dbReference>
<reference evidence="14 15" key="1">
    <citation type="submission" date="2019-07" db="EMBL/GenBank/DDBJ databases">
        <title>Draft genome assembly of a fouling barnacle, Amphibalanus amphitrite (Darwin, 1854): The first reference genome for Thecostraca.</title>
        <authorList>
            <person name="Kim W."/>
        </authorList>
    </citation>
    <scope>NUCLEOTIDE SEQUENCE [LARGE SCALE GENOMIC DNA]</scope>
    <source>
        <strain evidence="14">SNU_AA5</strain>
        <tissue evidence="14">Soma without cirri and trophi</tissue>
    </source>
</reference>
<evidence type="ECO:0000256" key="4">
    <source>
        <dbReference type="ARBA" id="ARBA00022737"/>
    </source>
</evidence>
<evidence type="ECO:0000256" key="6">
    <source>
        <dbReference type="ARBA" id="ARBA00022833"/>
    </source>
</evidence>
<dbReference type="GO" id="GO:0003677">
    <property type="term" value="F:DNA binding"/>
    <property type="evidence" value="ECO:0007669"/>
    <property type="project" value="UniProtKB-KW"/>
</dbReference>
<dbReference type="GO" id="GO:0005634">
    <property type="term" value="C:nucleus"/>
    <property type="evidence" value="ECO:0007669"/>
    <property type="project" value="UniProtKB-SubCell"/>
</dbReference>
<keyword evidence="4" id="KW-0677">Repeat</keyword>
<evidence type="ECO:0000256" key="12">
    <source>
        <dbReference type="SAM" id="MobiDB-lite"/>
    </source>
</evidence>
<feature type="compositionally biased region" description="Low complexity" evidence="12">
    <location>
        <begin position="133"/>
        <end position="143"/>
    </location>
</feature>
<dbReference type="PROSITE" id="PS50157">
    <property type="entry name" value="ZINC_FINGER_C2H2_2"/>
    <property type="match status" value="6"/>
</dbReference>
<dbReference type="FunFam" id="3.30.160.60:FF:000100">
    <property type="entry name" value="Zinc finger 45-like"/>
    <property type="match status" value="1"/>
</dbReference>
<dbReference type="GO" id="GO:0008270">
    <property type="term" value="F:zinc ion binding"/>
    <property type="evidence" value="ECO:0007669"/>
    <property type="project" value="UniProtKB-KW"/>
</dbReference>
<feature type="region of interest" description="Disordered" evidence="12">
    <location>
        <begin position="69"/>
        <end position="94"/>
    </location>
</feature>
<dbReference type="OrthoDB" id="6364086at2759"/>
<keyword evidence="7" id="KW-0805">Transcription regulation</keyword>
<feature type="domain" description="C2H2-type" evidence="13">
    <location>
        <begin position="235"/>
        <end position="262"/>
    </location>
</feature>
<comment type="caution">
    <text evidence="14">The sequence shown here is derived from an EMBL/GenBank/DDBJ whole genome shotgun (WGS) entry which is preliminary data.</text>
</comment>
<name>A0A6A4XCN6_AMPAM</name>
<evidence type="ECO:0000259" key="13">
    <source>
        <dbReference type="PROSITE" id="PS50157"/>
    </source>
</evidence>
<dbReference type="Proteomes" id="UP000440578">
    <property type="component" value="Unassembled WGS sequence"/>
</dbReference>
<feature type="compositionally biased region" description="Pro residues" evidence="12">
    <location>
        <begin position="77"/>
        <end position="88"/>
    </location>
</feature>
<evidence type="ECO:0000256" key="3">
    <source>
        <dbReference type="ARBA" id="ARBA00022723"/>
    </source>
</evidence>
<gene>
    <name evidence="14" type="primary">ZNF716_1</name>
    <name evidence="14" type="ORF">FJT64_015758</name>
</gene>
<feature type="region of interest" description="Disordered" evidence="12">
    <location>
        <begin position="129"/>
        <end position="169"/>
    </location>
</feature>